<feature type="transmembrane region" description="Helical" evidence="2">
    <location>
        <begin position="202"/>
        <end position="221"/>
    </location>
</feature>
<keyword evidence="2" id="KW-0472">Membrane</keyword>
<feature type="region of interest" description="Disordered" evidence="1">
    <location>
        <begin position="1"/>
        <end position="24"/>
    </location>
</feature>
<feature type="transmembrane region" description="Helical" evidence="2">
    <location>
        <begin position="349"/>
        <end position="372"/>
    </location>
</feature>
<feature type="transmembrane region" description="Helical" evidence="2">
    <location>
        <begin position="29"/>
        <end position="50"/>
    </location>
</feature>
<protein>
    <recommendedName>
        <fullName evidence="5">DUF2029 domain-containing protein</fullName>
    </recommendedName>
</protein>
<evidence type="ECO:0000313" key="3">
    <source>
        <dbReference type="EMBL" id="GAA4984555.1"/>
    </source>
</evidence>
<feature type="compositionally biased region" description="Low complexity" evidence="1">
    <location>
        <begin position="1"/>
        <end position="14"/>
    </location>
</feature>
<keyword evidence="2" id="KW-1133">Transmembrane helix</keyword>
<organism evidence="3 4">
    <name type="scientific">Yinghuangia aomiensis</name>
    <dbReference type="NCBI Taxonomy" id="676205"/>
    <lineage>
        <taxon>Bacteria</taxon>
        <taxon>Bacillati</taxon>
        <taxon>Actinomycetota</taxon>
        <taxon>Actinomycetes</taxon>
        <taxon>Kitasatosporales</taxon>
        <taxon>Streptomycetaceae</taxon>
        <taxon>Yinghuangia</taxon>
    </lineage>
</organism>
<dbReference type="Pfam" id="PF26314">
    <property type="entry name" value="MptA_B_family"/>
    <property type="match status" value="1"/>
</dbReference>
<feature type="transmembrane region" description="Helical" evidence="2">
    <location>
        <begin position="306"/>
        <end position="329"/>
    </location>
</feature>
<feature type="transmembrane region" description="Helical" evidence="2">
    <location>
        <begin position="418"/>
        <end position="436"/>
    </location>
</feature>
<dbReference type="Proteomes" id="UP001500466">
    <property type="component" value="Unassembled WGS sequence"/>
</dbReference>
<comment type="caution">
    <text evidence="3">The sequence shown here is derived from an EMBL/GenBank/DDBJ whole genome shotgun (WGS) entry which is preliminary data.</text>
</comment>
<evidence type="ECO:0008006" key="5">
    <source>
        <dbReference type="Google" id="ProtNLM"/>
    </source>
</evidence>
<evidence type="ECO:0000313" key="4">
    <source>
        <dbReference type="Proteomes" id="UP001500466"/>
    </source>
</evidence>
<proteinExistence type="predicted"/>
<keyword evidence="2" id="KW-0812">Transmembrane</keyword>
<feature type="transmembrane region" description="Helical" evidence="2">
    <location>
        <begin position="62"/>
        <end position="80"/>
    </location>
</feature>
<reference evidence="4" key="1">
    <citation type="journal article" date="2019" name="Int. J. Syst. Evol. Microbiol.">
        <title>The Global Catalogue of Microorganisms (GCM) 10K type strain sequencing project: providing services to taxonomists for standard genome sequencing and annotation.</title>
        <authorList>
            <consortium name="The Broad Institute Genomics Platform"/>
            <consortium name="The Broad Institute Genome Sequencing Center for Infectious Disease"/>
            <person name="Wu L."/>
            <person name="Ma J."/>
        </authorList>
    </citation>
    <scope>NUCLEOTIDE SEQUENCE [LARGE SCALE GENOMIC DNA]</scope>
    <source>
        <strain evidence="4">JCM 17986</strain>
    </source>
</reference>
<keyword evidence="4" id="KW-1185">Reference proteome</keyword>
<dbReference type="RefSeq" id="WP_345679188.1">
    <property type="nucleotide sequence ID" value="NZ_BAABHS010000028.1"/>
</dbReference>
<feature type="transmembrane region" description="Helical" evidence="2">
    <location>
        <begin position="273"/>
        <end position="294"/>
    </location>
</feature>
<feature type="transmembrane region" description="Helical" evidence="2">
    <location>
        <begin position="384"/>
        <end position="412"/>
    </location>
</feature>
<name>A0ABP9I0S6_9ACTN</name>
<evidence type="ECO:0000256" key="2">
    <source>
        <dbReference type="SAM" id="Phobius"/>
    </source>
</evidence>
<evidence type="ECO:0000256" key="1">
    <source>
        <dbReference type="SAM" id="MobiDB-lite"/>
    </source>
</evidence>
<dbReference type="EMBL" id="BAABHS010000028">
    <property type="protein sequence ID" value="GAA4984555.1"/>
    <property type="molecule type" value="Genomic_DNA"/>
</dbReference>
<gene>
    <name evidence="3" type="ORF">GCM10023205_63340</name>
</gene>
<accession>A0ABP9I0S6</accession>
<feature type="transmembrane region" description="Helical" evidence="2">
    <location>
        <begin position="87"/>
        <end position="106"/>
    </location>
</feature>
<sequence length="485" mass="51364">MHISTPGTGTGRTAPRPPADRRSAGSRTAWTCAAAACATALGAVLAYAVHGPYTRPGTPGTYAVYGVAWALFALAALAVIRRVPARRALWLVWIGAVAFQIIAVSAPPQTSDDAYRYAWDGRVQAAGISPYQYAPQDPAVAHLRDDWLFPPGACRGWFEHPLPDGGCTLINRPNVHTIYPPVAQAWYLGIHAATPPGHREPVQIAAALTGLAVTGLLLRILRRIGRDPRYVVLWAWCPMVPLELGNSAHVDGLGVFLMLLGLAAVAARRATAGGVLLGAAIAVKMFPAAALVGASKRKPWHTWGAAVLTVAGAYVPYLLASGSAVVGYLPGYLREERYDDGARFGLLDLALPEAVAPFAAVAVLAATAALVARRSDPDRPWSAALTMTGVLLLVMAPNYPWYALLLVALVVLDGRVEWLAVGLAGYALYFTWLLYLTEGQIRAVHQGAYGLATAAVVGAAWLRRRRARAGTFAPRTSADAGSLVP</sequence>